<dbReference type="InterPro" id="IPR046081">
    <property type="entry name" value="DUF6099"/>
</dbReference>
<reference evidence="1 2" key="1">
    <citation type="journal article" date="2019" name="Int. J. Syst. Evol. Microbiol.">
        <title>The Global Catalogue of Microorganisms (GCM) 10K type strain sequencing project: providing services to taxonomists for standard genome sequencing and annotation.</title>
        <authorList>
            <consortium name="The Broad Institute Genomics Platform"/>
            <consortium name="The Broad Institute Genome Sequencing Center for Infectious Disease"/>
            <person name="Wu L."/>
            <person name="Ma J."/>
        </authorList>
    </citation>
    <scope>NUCLEOTIDE SEQUENCE [LARGE SCALE GENOMIC DNA]</scope>
    <source>
        <strain evidence="1 2">JCM 6307</strain>
    </source>
</reference>
<keyword evidence="2" id="KW-1185">Reference proteome</keyword>
<proteinExistence type="predicted"/>
<evidence type="ECO:0000313" key="2">
    <source>
        <dbReference type="Proteomes" id="UP001501358"/>
    </source>
</evidence>
<dbReference type="EMBL" id="BAAATA010000026">
    <property type="protein sequence ID" value="GAA2499395.1"/>
    <property type="molecule type" value="Genomic_DNA"/>
</dbReference>
<dbReference type="RefSeq" id="WP_344384547.1">
    <property type="nucleotide sequence ID" value="NZ_BAAATA010000026.1"/>
</dbReference>
<name>A0ABN3MEF2_9ACTN</name>
<evidence type="ECO:0000313" key="1">
    <source>
        <dbReference type="EMBL" id="GAA2499395.1"/>
    </source>
</evidence>
<accession>A0ABN3MEF2</accession>
<comment type="caution">
    <text evidence="1">The sequence shown here is derived from an EMBL/GenBank/DDBJ whole genome shotgun (WGS) entry which is preliminary data.</text>
</comment>
<sequence length="154" mass="15575">MDATALVEAARHALAHARGAGDVAEEAWQAQALAEAVGGHLSLYGPAELKDAALSLGETAGRACAGLHRHHAGARGGPVRAARLSRMRDPVGALRALDALLAEAGAALLAVACALEDEQAHAGCVDAVDAVSESREEVARLLGRCGRFVLGCAG</sequence>
<organism evidence="1 2">
    <name type="scientific">Streptomyces thermolineatus</name>
    <dbReference type="NCBI Taxonomy" id="44033"/>
    <lineage>
        <taxon>Bacteria</taxon>
        <taxon>Bacillati</taxon>
        <taxon>Actinomycetota</taxon>
        <taxon>Actinomycetes</taxon>
        <taxon>Kitasatosporales</taxon>
        <taxon>Streptomycetaceae</taxon>
        <taxon>Streptomyces</taxon>
    </lineage>
</organism>
<gene>
    <name evidence="1" type="ORF">GCM10010406_39920</name>
</gene>
<dbReference type="Proteomes" id="UP001501358">
    <property type="component" value="Unassembled WGS sequence"/>
</dbReference>
<dbReference type="Pfam" id="PF19594">
    <property type="entry name" value="DUF6099"/>
    <property type="match status" value="1"/>
</dbReference>
<protein>
    <recommendedName>
        <fullName evidence="3">Cyclodeaminase/cyclohydrolase domain-containing protein</fullName>
    </recommendedName>
</protein>
<evidence type="ECO:0008006" key="3">
    <source>
        <dbReference type="Google" id="ProtNLM"/>
    </source>
</evidence>